<dbReference type="InterPro" id="IPR045760">
    <property type="entry name" value="DAP_DH_C"/>
</dbReference>
<dbReference type="KEGG" id="dai:Desaci_1873"/>
<feature type="domain" description="Dihydrodipicolinate reductase N-terminal" evidence="3">
    <location>
        <begin position="5"/>
        <end position="101"/>
    </location>
</feature>
<dbReference type="SUPFAM" id="SSF51735">
    <property type="entry name" value="NAD(P)-binding Rossmann-fold domains"/>
    <property type="match status" value="1"/>
</dbReference>
<dbReference type="NCBIfam" id="NF040740">
    <property type="entry name" value="ornith_Ord"/>
    <property type="match status" value="1"/>
</dbReference>
<dbReference type="InterPro" id="IPR000846">
    <property type="entry name" value="DapB_N"/>
</dbReference>
<evidence type="ECO:0000313" key="6">
    <source>
        <dbReference type="Proteomes" id="UP000002892"/>
    </source>
</evidence>
<dbReference type="HOGENOM" id="CLU_050509_1_1_9"/>
<dbReference type="GO" id="GO:0009089">
    <property type="term" value="P:lysine biosynthetic process via diaminopimelate"/>
    <property type="evidence" value="ECO:0007669"/>
    <property type="project" value="InterPro"/>
</dbReference>
<name>I4D4X6_DESAJ</name>
<feature type="domain" description="2,4-diaminopentanoate dehydrogenase C-terminal" evidence="4">
    <location>
        <begin position="141"/>
        <end position="344"/>
    </location>
</feature>
<organism evidence="5 6">
    <name type="scientific">Desulfosporosinus acidiphilus (strain DSM 22704 / JCM 16185 / SJ4)</name>
    <dbReference type="NCBI Taxonomy" id="646529"/>
    <lineage>
        <taxon>Bacteria</taxon>
        <taxon>Bacillati</taxon>
        <taxon>Bacillota</taxon>
        <taxon>Clostridia</taxon>
        <taxon>Eubacteriales</taxon>
        <taxon>Desulfitobacteriaceae</taxon>
        <taxon>Desulfosporosinus</taxon>
    </lineage>
</organism>
<proteinExistence type="predicted"/>
<dbReference type="InterPro" id="IPR036291">
    <property type="entry name" value="NAD(P)-bd_dom_sf"/>
</dbReference>
<gene>
    <name evidence="5" type="ordered locus">Desaci_1873</name>
</gene>
<dbReference type="EMBL" id="CP003639">
    <property type="protein sequence ID" value="AFM40850.1"/>
    <property type="molecule type" value="Genomic_DNA"/>
</dbReference>
<keyword evidence="2" id="KW-0560">Oxidoreductase</keyword>
<dbReference type="eggNOG" id="COG3804">
    <property type="taxonomic scope" value="Bacteria"/>
</dbReference>
<dbReference type="RefSeq" id="WP_014826856.1">
    <property type="nucleotide sequence ID" value="NC_018068.1"/>
</dbReference>
<evidence type="ECO:0000256" key="2">
    <source>
        <dbReference type="ARBA" id="ARBA00023002"/>
    </source>
</evidence>
<dbReference type="AlphaFoldDB" id="I4D4X6"/>
<dbReference type="Pfam" id="PF01113">
    <property type="entry name" value="DapB_N"/>
    <property type="match status" value="1"/>
</dbReference>
<evidence type="ECO:0000259" key="3">
    <source>
        <dbReference type="Pfam" id="PF01113"/>
    </source>
</evidence>
<sequence>MNEIRVIQWGLGAMGSGMARLIQSKTGLKIVYAYDQDPQKIGQDLGEFLGGVKSGVRIQRPPQPGEMNLEKADLVILATSSFTKEVTPQIEIALKHSLNVISIAEEMAYPWAQEPELAMHIDGLAREYGVSVLGTGINPGFVLDTLILALTGTCLAVDKIKAARINDLSPFGPTVMQTQGVGVSAEAFEAGLQSGRIVGHVGFKESLYLLAKTLGWKLDKIEETRFPIISKVKRETAYVKVEPGQVAGCQHTAIGYVDGVPKIELIHPQQVLPHLEGIETGDYIDISGQPDIHLAIKPEIPGGLGTMAMAVNMIPQVLAARPGLLSMAELPVPAALMGDIRELLAWRKGE</sequence>
<dbReference type="OrthoDB" id="9767616at2"/>
<accession>I4D4X6</accession>
<evidence type="ECO:0000256" key="1">
    <source>
        <dbReference type="ARBA" id="ARBA00022857"/>
    </source>
</evidence>
<evidence type="ECO:0000313" key="5">
    <source>
        <dbReference type="EMBL" id="AFM40850.1"/>
    </source>
</evidence>
<dbReference type="Proteomes" id="UP000002892">
    <property type="component" value="Chromosome"/>
</dbReference>
<protein>
    <submittedName>
        <fullName evidence="5">Uncharacterized protein</fullName>
    </submittedName>
</protein>
<dbReference type="Pfam" id="PF19328">
    <property type="entry name" value="DAP_DH_C"/>
    <property type="match status" value="1"/>
</dbReference>
<dbReference type="STRING" id="646529.Desaci_1873"/>
<reference evidence="5 6" key="1">
    <citation type="journal article" date="2012" name="J. Bacteriol.">
        <title>Complete genome sequences of Desulfosporosinus orientis DSM765T, Desulfosporosinus youngiae DSM17734T, Desulfosporosinus meridiei DSM13257T, and Desulfosporosinus acidiphilus DSM22704T.</title>
        <authorList>
            <person name="Pester M."/>
            <person name="Brambilla E."/>
            <person name="Alazard D."/>
            <person name="Rattei T."/>
            <person name="Weinmaier T."/>
            <person name="Han J."/>
            <person name="Lucas S."/>
            <person name="Lapidus A."/>
            <person name="Cheng J.F."/>
            <person name="Goodwin L."/>
            <person name="Pitluck S."/>
            <person name="Peters L."/>
            <person name="Ovchinnikova G."/>
            <person name="Teshima H."/>
            <person name="Detter J.C."/>
            <person name="Han C.S."/>
            <person name="Tapia R."/>
            <person name="Land M.L."/>
            <person name="Hauser L."/>
            <person name="Kyrpides N.C."/>
            <person name="Ivanova N.N."/>
            <person name="Pagani I."/>
            <person name="Huntmann M."/>
            <person name="Wei C.L."/>
            <person name="Davenport K.W."/>
            <person name="Daligault H."/>
            <person name="Chain P.S."/>
            <person name="Chen A."/>
            <person name="Mavromatis K."/>
            <person name="Markowitz V."/>
            <person name="Szeto E."/>
            <person name="Mikhailova N."/>
            <person name="Pati A."/>
            <person name="Wagner M."/>
            <person name="Woyke T."/>
            <person name="Ollivier B."/>
            <person name="Klenk H.P."/>
            <person name="Spring S."/>
            <person name="Loy A."/>
        </authorList>
    </citation>
    <scope>NUCLEOTIDE SEQUENCE [LARGE SCALE GENOMIC DNA]</scope>
    <source>
        <strain evidence="6">DSM 22704 / JCM 16185 / SJ4</strain>
    </source>
</reference>
<evidence type="ECO:0000259" key="4">
    <source>
        <dbReference type="Pfam" id="PF19328"/>
    </source>
</evidence>
<keyword evidence="6" id="KW-1185">Reference proteome</keyword>
<dbReference type="GO" id="GO:0008839">
    <property type="term" value="F:4-hydroxy-tetrahydrodipicolinate reductase"/>
    <property type="evidence" value="ECO:0007669"/>
    <property type="project" value="InterPro"/>
</dbReference>
<dbReference type="CDD" id="cd24146">
    <property type="entry name" value="nat-AmDH_N_like"/>
    <property type="match status" value="1"/>
</dbReference>
<dbReference type="Gene3D" id="3.40.50.720">
    <property type="entry name" value="NAD(P)-binding Rossmann-like Domain"/>
    <property type="match status" value="1"/>
</dbReference>
<keyword evidence="1" id="KW-0521">NADP</keyword>